<dbReference type="PANTHER" id="PTHR46082:SF6">
    <property type="entry name" value="AAA+ ATPASE DOMAIN-CONTAINING PROTEIN-RELATED"/>
    <property type="match status" value="1"/>
</dbReference>
<dbReference type="CDD" id="cd21037">
    <property type="entry name" value="MLKL_NTD"/>
    <property type="match status" value="1"/>
</dbReference>
<proteinExistence type="predicted"/>
<dbReference type="Pfam" id="PF25000">
    <property type="entry name" value="DUF7779"/>
    <property type="match status" value="1"/>
</dbReference>
<protein>
    <recommendedName>
        <fullName evidence="2">DUF7779 domain-containing protein</fullName>
    </recommendedName>
</protein>
<keyword evidence="4" id="KW-1185">Reference proteome</keyword>
<dbReference type="Pfam" id="PF13374">
    <property type="entry name" value="TPR_10"/>
    <property type="match status" value="9"/>
</dbReference>
<accession>A0AAD6S4Y6</accession>
<dbReference type="PANTHER" id="PTHR46082">
    <property type="entry name" value="ATP/GTP-BINDING PROTEIN-RELATED"/>
    <property type="match status" value="1"/>
</dbReference>
<dbReference type="InterPro" id="IPR053137">
    <property type="entry name" value="NLR-like"/>
</dbReference>
<dbReference type="InterPro" id="IPR056681">
    <property type="entry name" value="DUF7779"/>
</dbReference>
<feature type="region of interest" description="Disordered" evidence="1">
    <location>
        <begin position="120"/>
        <end position="139"/>
    </location>
</feature>
<name>A0AAD6S4Y6_9AGAR</name>
<comment type="caution">
    <text evidence="3">The sequence shown here is derived from an EMBL/GenBank/DDBJ whole genome shotgun (WGS) entry which is preliminary data.</text>
</comment>
<dbReference type="InterPro" id="IPR011990">
    <property type="entry name" value="TPR-like_helical_dom_sf"/>
</dbReference>
<dbReference type="SUPFAM" id="SSF52540">
    <property type="entry name" value="P-loop containing nucleoside triphosphate hydrolases"/>
    <property type="match status" value="1"/>
</dbReference>
<organism evidence="3 4">
    <name type="scientific">Mycena alexandri</name>
    <dbReference type="NCBI Taxonomy" id="1745969"/>
    <lineage>
        <taxon>Eukaryota</taxon>
        <taxon>Fungi</taxon>
        <taxon>Dikarya</taxon>
        <taxon>Basidiomycota</taxon>
        <taxon>Agaricomycotina</taxon>
        <taxon>Agaricomycetes</taxon>
        <taxon>Agaricomycetidae</taxon>
        <taxon>Agaricales</taxon>
        <taxon>Marasmiineae</taxon>
        <taxon>Mycenaceae</taxon>
        <taxon>Mycena</taxon>
    </lineage>
</organism>
<gene>
    <name evidence="3" type="ORF">C8F04DRAFT_1241876</name>
</gene>
<dbReference type="Gene3D" id="1.25.40.10">
    <property type="entry name" value="Tetratricopeptide repeat domain"/>
    <property type="match status" value="3"/>
</dbReference>
<dbReference type="GO" id="GO:0043531">
    <property type="term" value="F:ADP binding"/>
    <property type="evidence" value="ECO:0007669"/>
    <property type="project" value="InterPro"/>
</dbReference>
<dbReference type="InterPro" id="IPR027417">
    <property type="entry name" value="P-loop_NTPase"/>
</dbReference>
<dbReference type="InterPro" id="IPR019734">
    <property type="entry name" value="TPR_rpt"/>
</dbReference>
<sequence length="1203" mass="133294">MRSVADGEVGVDLAEWGKAWCDGEWAKRGGELGSKEGGAEEPDGVVGGEHGVDEVTVESLRFLILAVQDLDSSRCPSFQILNVLRLPHYSPLGKRNTTSVDSDLTECLVAEACVSLSSSTMSTPSPNITPPVMGKKAPSKSKSEWLAPAILTARTITAASECAPFPYIKGVSGTVVILLETIQKVKKNREDLKELCNTTTEIVTILHDQILAHGNTAAVKFKVLCEELESHLEAVILVVQNLQDQSKGFRGRVKEFVKSSSTADEIAGYQQKIQALCSKLKLMAVVETNFKVDEIHTIITAPIQTINNCPPPSRIFQGRQTILDKMHQFFNTVSGRQLIYVLHGLGGAGKTQIALKYIKESSAKLVAQFKSNFSDIFLVDASTLDTINTGLKNMAMSKSVGDSAQDALTWLQSKHGQWLLFFDNADDPGINLNKFFPLCDHGNIIITSRNPELKVYGEHYPVSDMEEADAIALLLQSATKGSSEENVQIAAKIVKELYFLPLGIAQAGAFISKSEDLNSYLTLYQKNQAKLLREKPGQSHDQYAWTVYTTWQISFDKLSPLAATLLQLCSFLHYSGISEDMFSNASKYRFPVWLPPKEELQAPLQFLSHFLGPTGEWNSLRFSEVTNEIKSYSLITFDAATKMFSIHPLVHAWSRNTLVDEAASHLCISSLLGMSIAEIPNHDITLASLRLMPHISSVTPFNTVDVEADFRAAFWGIYFSTGKLTEAQNLIEQTCEKYRLVFGEEHLATLVAMHRLGLTYSHLGEYKKAKELEVTVLEKRTKLLGEDHPDTLSAMGDLAATHSALGDFAKAKELRVTVLEKRATLLGLDHPDTLRAMANLAATHSKLGDFDKAKELEVTVLEKRTKLLGRDHPETLNTMGNLAGTHFKLGDFDKAKELEVMVLEKRTKLQGEDHPKTLMAMGNLAKSHSELRDFEKAMELGVTVLEKRTKLLGEGHPDTLLTMGNLAVTHFELGDFTKAKELEVTVLEKRTKLLGEDHPDTLRAMGNLARTQSKLGDFEKAKELKVTVLEKRTKLLGEDHPDTLLAMGNLANSHSVLGDFEKAKELEVTVLEKWTKLLGEDHPKTLDAMGNLATTHYKLGDFEKAKELEVTVLEKRTKLLGEDHPDTLMAIGNLAATHSDLGEFEKAKELEVTVVEKRRKVLGDQHPDTILTMRNLISTYRALDKLTEAAELERLDEQNQMSL</sequence>
<dbReference type="SMART" id="SM00028">
    <property type="entry name" value="TPR"/>
    <property type="match status" value="10"/>
</dbReference>
<dbReference type="Gene3D" id="3.40.50.300">
    <property type="entry name" value="P-loop containing nucleotide triphosphate hydrolases"/>
    <property type="match status" value="1"/>
</dbReference>
<evidence type="ECO:0000256" key="1">
    <source>
        <dbReference type="SAM" id="MobiDB-lite"/>
    </source>
</evidence>
<dbReference type="EMBL" id="JARJCM010000256">
    <property type="protein sequence ID" value="KAJ7020642.1"/>
    <property type="molecule type" value="Genomic_DNA"/>
</dbReference>
<dbReference type="InterPro" id="IPR059179">
    <property type="entry name" value="MLKL-like_MCAfunc"/>
</dbReference>
<evidence type="ECO:0000313" key="4">
    <source>
        <dbReference type="Proteomes" id="UP001218188"/>
    </source>
</evidence>
<dbReference type="Pfam" id="PF13424">
    <property type="entry name" value="TPR_12"/>
    <property type="match status" value="1"/>
</dbReference>
<dbReference type="Proteomes" id="UP001218188">
    <property type="component" value="Unassembled WGS sequence"/>
</dbReference>
<feature type="domain" description="DUF7779" evidence="2">
    <location>
        <begin position="554"/>
        <end position="660"/>
    </location>
</feature>
<dbReference type="AlphaFoldDB" id="A0AAD6S4Y6"/>
<reference evidence="3" key="1">
    <citation type="submission" date="2023-03" db="EMBL/GenBank/DDBJ databases">
        <title>Massive genome expansion in bonnet fungi (Mycena s.s.) driven by repeated elements and novel gene families across ecological guilds.</title>
        <authorList>
            <consortium name="Lawrence Berkeley National Laboratory"/>
            <person name="Harder C.B."/>
            <person name="Miyauchi S."/>
            <person name="Viragh M."/>
            <person name="Kuo A."/>
            <person name="Thoen E."/>
            <person name="Andreopoulos B."/>
            <person name="Lu D."/>
            <person name="Skrede I."/>
            <person name="Drula E."/>
            <person name="Henrissat B."/>
            <person name="Morin E."/>
            <person name="Kohler A."/>
            <person name="Barry K."/>
            <person name="LaButti K."/>
            <person name="Morin E."/>
            <person name="Salamov A."/>
            <person name="Lipzen A."/>
            <person name="Mereny Z."/>
            <person name="Hegedus B."/>
            <person name="Baldrian P."/>
            <person name="Stursova M."/>
            <person name="Weitz H."/>
            <person name="Taylor A."/>
            <person name="Grigoriev I.V."/>
            <person name="Nagy L.G."/>
            <person name="Martin F."/>
            <person name="Kauserud H."/>
        </authorList>
    </citation>
    <scope>NUCLEOTIDE SEQUENCE</scope>
    <source>
        <strain evidence="3">CBHHK200</strain>
    </source>
</reference>
<dbReference type="NCBIfam" id="NF040586">
    <property type="entry name" value="FxSxx_TPR"/>
    <property type="match status" value="1"/>
</dbReference>
<evidence type="ECO:0000313" key="3">
    <source>
        <dbReference type="EMBL" id="KAJ7020642.1"/>
    </source>
</evidence>
<dbReference type="SUPFAM" id="SSF48452">
    <property type="entry name" value="TPR-like"/>
    <property type="match status" value="4"/>
</dbReference>
<evidence type="ECO:0000259" key="2">
    <source>
        <dbReference type="Pfam" id="PF25000"/>
    </source>
</evidence>